<protein>
    <submittedName>
        <fullName evidence="1">Uncharacterized protein</fullName>
    </submittedName>
</protein>
<sequence>MVERKNRERIARSKGSQPVVFENQTVDALASMVLSLMSEVVVLKDRLDANERLLAAHGLHGPSDVDGFAPDGEAKAYRAAYREGIYDRVLGAGRDKLVPQALADQNDYEGVLDAVTRD</sequence>
<name>A0A931HC86_9SPHN</name>
<gene>
    <name evidence="1" type="ORF">I5E68_10415</name>
</gene>
<dbReference type="AlphaFoldDB" id="A0A931HC86"/>
<comment type="caution">
    <text evidence="1">The sequence shown here is derived from an EMBL/GenBank/DDBJ whole genome shotgun (WGS) entry which is preliminary data.</text>
</comment>
<evidence type="ECO:0000313" key="2">
    <source>
        <dbReference type="Proteomes" id="UP000617634"/>
    </source>
</evidence>
<reference evidence="1" key="1">
    <citation type="submission" date="2020-11" db="EMBL/GenBank/DDBJ databases">
        <title>Novosphingobium aureum sp. nov., a marine bacterium isolated from sediment of a salt flat.</title>
        <authorList>
            <person name="Yoo Y."/>
            <person name="Kim J.-J."/>
        </authorList>
    </citation>
    <scope>NUCLEOTIDE SEQUENCE</scope>
    <source>
        <strain evidence="1">YJ-S2-02</strain>
    </source>
</reference>
<accession>A0A931HC86</accession>
<dbReference type="RefSeq" id="WP_197163545.1">
    <property type="nucleotide sequence ID" value="NZ_JADZGI010000001.1"/>
</dbReference>
<keyword evidence="2" id="KW-1185">Reference proteome</keyword>
<proteinExistence type="predicted"/>
<dbReference type="Proteomes" id="UP000617634">
    <property type="component" value="Unassembled WGS sequence"/>
</dbReference>
<evidence type="ECO:0000313" key="1">
    <source>
        <dbReference type="EMBL" id="MBH0113360.1"/>
    </source>
</evidence>
<dbReference type="EMBL" id="JADZGI010000001">
    <property type="protein sequence ID" value="MBH0113360.1"/>
    <property type="molecule type" value="Genomic_DNA"/>
</dbReference>
<organism evidence="1 2">
    <name type="scientific">Novosphingobium aureum</name>
    <dbReference type="NCBI Taxonomy" id="2792964"/>
    <lineage>
        <taxon>Bacteria</taxon>
        <taxon>Pseudomonadati</taxon>
        <taxon>Pseudomonadota</taxon>
        <taxon>Alphaproteobacteria</taxon>
        <taxon>Sphingomonadales</taxon>
        <taxon>Sphingomonadaceae</taxon>
        <taxon>Novosphingobium</taxon>
    </lineage>
</organism>